<gene>
    <name evidence="2" type="ORF">GCM10025759_11040</name>
</gene>
<feature type="signal peptide" evidence="1">
    <location>
        <begin position="1"/>
        <end position="19"/>
    </location>
</feature>
<organism evidence="2 3">
    <name type="scientific">Lysobacter panacisoli</name>
    <dbReference type="NCBI Taxonomy" id="1255263"/>
    <lineage>
        <taxon>Bacteria</taxon>
        <taxon>Pseudomonadati</taxon>
        <taxon>Pseudomonadota</taxon>
        <taxon>Gammaproteobacteria</taxon>
        <taxon>Lysobacterales</taxon>
        <taxon>Lysobacteraceae</taxon>
        <taxon>Lysobacter</taxon>
    </lineage>
</organism>
<sequence>MKKTCIALALAAAPFCSMASEANGIGYDYVQLDGLYEDADGYARFLYDEHDFSGKGARLSGSYAFTDHLFVTASAGRTKGSNDTFYAWYNYSNADETREGWSLGLGYNQSIGTKADWVSHVAYVNSTVEYDEVHCASTRSIGHINEGPFIIECNAFNDEVKLDGFNLSTGVRTRMSGKLTGDAYLGYEDYDKDHEGDFYAALGVGFEFNPTWSLQSGVRLNGDAQIWNLGVRASF</sequence>
<dbReference type="SUPFAM" id="SSF56935">
    <property type="entry name" value="Porins"/>
    <property type="match status" value="1"/>
</dbReference>
<feature type="chain" id="PRO_5046613858" evidence="1">
    <location>
        <begin position="20"/>
        <end position="235"/>
    </location>
</feature>
<dbReference type="EMBL" id="BAABKY010000001">
    <property type="protein sequence ID" value="GAA5071675.1"/>
    <property type="molecule type" value="Genomic_DNA"/>
</dbReference>
<keyword evidence="1" id="KW-0732">Signal</keyword>
<accession>A0ABP9L9J2</accession>
<dbReference type="RefSeq" id="WP_158982427.1">
    <property type="nucleotide sequence ID" value="NZ_BAABKY010000001.1"/>
</dbReference>
<evidence type="ECO:0000313" key="3">
    <source>
        <dbReference type="Proteomes" id="UP001501083"/>
    </source>
</evidence>
<dbReference type="Proteomes" id="UP001501083">
    <property type="component" value="Unassembled WGS sequence"/>
</dbReference>
<reference evidence="3" key="1">
    <citation type="journal article" date="2019" name="Int. J. Syst. Evol. Microbiol.">
        <title>The Global Catalogue of Microorganisms (GCM) 10K type strain sequencing project: providing services to taxonomists for standard genome sequencing and annotation.</title>
        <authorList>
            <consortium name="The Broad Institute Genomics Platform"/>
            <consortium name="The Broad Institute Genome Sequencing Center for Infectious Disease"/>
            <person name="Wu L."/>
            <person name="Ma J."/>
        </authorList>
    </citation>
    <scope>NUCLEOTIDE SEQUENCE [LARGE SCALE GENOMIC DNA]</scope>
    <source>
        <strain evidence="3">JCM 19212</strain>
    </source>
</reference>
<comment type="caution">
    <text evidence="2">The sequence shown here is derived from an EMBL/GenBank/DDBJ whole genome shotgun (WGS) entry which is preliminary data.</text>
</comment>
<proteinExistence type="predicted"/>
<protein>
    <submittedName>
        <fullName evidence="2">Uncharacterized protein</fullName>
    </submittedName>
</protein>
<name>A0ABP9L9J2_9GAMM</name>
<evidence type="ECO:0000256" key="1">
    <source>
        <dbReference type="SAM" id="SignalP"/>
    </source>
</evidence>
<keyword evidence="3" id="KW-1185">Reference proteome</keyword>
<evidence type="ECO:0000313" key="2">
    <source>
        <dbReference type="EMBL" id="GAA5071675.1"/>
    </source>
</evidence>